<evidence type="ECO:0000313" key="1">
    <source>
        <dbReference type="EMBL" id="KAI3727582.1"/>
    </source>
</evidence>
<gene>
    <name evidence="1" type="ORF">L6452_16198</name>
</gene>
<evidence type="ECO:0000313" key="2">
    <source>
        <dbReference type="Proteomes" id="UP001055879"/>
    </source>
</evidence>
<dbReference type="Proteomes" id="UP001055879">
    <property type="component" value="Linkage Group LG05"/>
</dbReference>
<comment type="caution">
    <text evidence="1">The sequence shown here is derived from an EMBL/GenBank/DDBJ whole genome shotgun (WGS) entry which is preliminary data.</text>
</comment>
<dbReference type="EMBL" id="CM042051">
    <property type="protein sequence ID" value="KAI3727582.1"/>
    <property type="molecule type" value="Genomic_DNA"/>
</dbReference>
<sequence>MEITIISAQGLKKTSILSSIFSRGHLRPFITLTTTPPSSAAQGGDRSHVYTTTVDHEGGLNPTWGDKFDLSGVIDANFFYHKYSCIYLQLYTNRLLLGPRFLGWCGIPAADIADGFSPAGTVRQLSYRLRKKDGSKGHGVVNVVVKLDGSVFQARRRVDSGVRRLPEMEFGRVAIGIPVKMLPAVGDRQGGSVGVGFR</sequence>
<organism evidence="1 2">
    <name type="scientific">Arctium lappa</name>
    <name type="common">Greater burdock</name>
    <name type="synonym">Lappa major</name>
    <dbReference type="NCBI Taxonomy" id="4217"/>
    <lineage>
        <taxon>Eukaryota</taxon>
        <taxon>Viridiplantae</taxon>
        <taxon>Streptophyta</taxon>
        <taxon>Embryophyta</taxon>
        <taxon>Tracheophyta</taxon>
        <taxon>Spermatophyta</taxon>
        <taxon>Magnoliopsida</taxon>
        <taxon>eudicotyledons</taxon>
        <taxon>Gunneridae</taxon>
        <taxon>Pentapetalae</taxon>
        <taxon>asterids</taxon>
        <taxon>campanulids</taxon>
        <taxon>Asterales</taxon>
        <taxon>Asteraceae</taxon>
        <taxon>Carduoideae</taxon>
        <taxon>Cardueae</taxon>
        <taxon>Arctiinae</taxon>
        <taxon>Arctium</taxon>
    </lineage>
</organism>
<reference evidence="2" key="1">
    <citation type="journal article" date="2022" name="Mol. Ecol. Resour.">
        <title>The genomes of chicory, endive, great burdock and yacon provide insights into Asteraceae palaeo-polyploidization history and plant inulin production.</title>
        <authorList>
            <person name="Fan W."/>
            <person name="Wang S."/>
            <person name="Wang H."/>
            <person name="Wang A."/>
            <person name="Jiang F."/>
            <person name="Liu H."/>
            <person name="Zhao H."/>
            <person name="Xu D."/>
            <person name="Zhang Y."/>
        </authorList>
    </citation>
    <scope>NUCLEOTIDE SEQUENCE [LARGE SCALE GENOMIC DNA]</scope>
    <source>
        <strain evidence="2">cv. Niubang</strain>
    </source>
</reference>
<reference evidence="1 2" key="2">
    <citation type="journal article" date="2022" name="Mol. Ecol. Resour.">
        <title>The genomes of chicory, endive, great burdock and yacon provide insights into Asteraceae paleo-polyploidization history and plant inulin production.</title>
        <authorList>
            <person name="Fan W."/>
            <person name="Wang S."/>
            <person name="Wang H."/>
            <person name="Wang A."/>
            <person name="Jiang F."/>
            <person name="Liu H."/>
            <person name="Zhao H."/>
            <person name="Xu D."/>
            <person name="Zhang Y."/>
        </authorList>
    </citation>
    <scope>NUCLEOTIDE SEQUENCE [LARGE SCALE GENOMIC DNA]</scope>
    <source>
        <strain evidence="2">cv. Niubang</strain>
    </source>
</reference>
<keyword evidence="2" id="KW-1185">Reference proteome</keyword>
<accession>A0ACB9BZZ7</accession>
<protein>
    <submittedName>
        <fullName evidence="1">Uncharacterized protein</fullName>
    </submittedName>
</protein>
<proteinExistence type="predicted"/>
<name>A0ACB9BZZ7_ARCLA</name>